<feature type="transmembrane region" description="Helical" evidence="1">
    <location>
        <begin position="101"/>
        <end position="127"/>
    </location>
</feature>
<protein>
    <submittedName>
        <fullName evidence="2">Uncharacterized protein</fullName>
    </submittedName>
</protein>
<evidence type="ECO:0000256" key="1">
    <source>
        <dbReference type="SAM" id="Phobius"/>
    </source>
</evidence>
<reference evidence="2 3" key="1">
    <citation type="submission" date="2019-10" db="EMBL/GenBank/DDBJ databases">
        <title>Assembly and Annotation for the nematode Trichostrongylus colubriformis.</title>
        <authorList>
            <person name="Martin J."/>
        </authorList>
    </citation>
    <scope>NUCLEOTIDE SEQUENCE [LARGE SCALE GENOMIC DNA]</scope>
    <source>
        <strain evidence="2">G859</strain>
        <tissue evidence="2">Whole worm</tissue>
    </source>
</reference>
<evidence type="ECO:0000313" key="2">
    <source>
        <dbReference type="EMBL" id="KAK5982565.1"/>
    </source>
</evidence>
<sequence length="199" mass="22751">GSQRKLPARFAKTAAHHMNGSSDDYHLTVTDNLTYTTTHEPNRTFIKFTPVQEEKPAPLHQEKFDDSSPFSLSIYIIPGDPGSSRRLAMRKHKKPEDNKSVFLPVLIGVIITLVALVVIICLIIFIIRYRRKRAKLKSRERTLIAKPVRKMECEDLNRVKFTAAGPLKMDKNLQGPVVCCIYIFMYAKIAVDYIESSRF</sequence>
<dbReference type="AlphaFoldDB" id="A0AAN8FX87"/>
<keyword evidence="1" id="KW-0812">Transmembrane</keyword>
<dbReference type="Proteomes" id="UP001331761">
    <property type="component" value="Unassembled WGS sequence"/>
</dbReference>
<gene>
    <name evidence="2" type="ORF">GCK32_017307</name>
</gene>
<keyword evidence="1" id="KW-0472">Membrane</keyword>
<keyword evidence="3" id="KW-1185">Reference proteome</keyword>
<organism evidence="2 3">
    <name type="scientific">Trichostrongylus colubriformis</name>
    <name type="common">Black scour worm</name>
    <dbReference type="NCBI Taxonomy" id="6319"/>
    <lineage>
        <taxon>Eukaryota</taxon>
        <taxon>Metazoa</taxon>
        <taxon>Ecdysozoa</taxon>
        <taxon>Nematoda</taxon>
        <taxon>Chromadorea</taxon>
        <taxon>Rhabditida</taxon>
        <taxon>Rhabditina</taxon>
        <taxon>Rhabditomorpha</taxon>
        <taxon>Strongyloidea</taxon>
        <taxon>Trichostrongylidae</taxon>
        <taxon>Trichostrongylus</taxon>
    </lineage>
</organism>
<name>A0AAN8FX87_TRICO</name>
<evidence type="ECO:0000313" key="3">
    <source>
        <dbReference type="Proteomes" id="UP001331761"/>
    </source>
</evidence>
<feature type="non-terminal residue" evidence="2">
    <location>
        <position position="1"/>
    </location>
</feature>
<dbReference type="EMBL" id="WIXE01004965">
    <property type="protein sequence ID" value="KAK5982565.1"/>
    <property type="molecule type" value="Genomic_DNA"/>
</dbReference>
<keyword evidence="1" id="KW-1133">Transmembrane helix</keyword>
<comment type="caution">
    <text evidence="2">The sequence shown here is derived from an EMBL/GenBank/DDBJ whole genome shotgun (WGS) entry which is preliminary data.</text>
</comment>
<proteinExistence type="predicted"/>
<accession>A0AAN8FX87</accession>